<reference evidence="2" key="1">
    <citation type="submission" date="2023-07" db="EMBL/GenBank/DDBJ databases">
        <authorList>
            <consortium name="AG Swart"/>
            <person name="Singh M."/>
            <person name="Singh A."/>
            <person name="Seah K."/>
            <person name="Emmerich C."/>
        </authorList>
    </citation>
    <scope>NUCLEOTIDE SEQUENCE</scope>
    <source>
        <strain evidence="2">DP1</strain>
    </source>
</reference>
<gene>
    <name evidence="2" type="ORF">ECRASSUSDP1_LOCUS6504</name>
</gene>
<accession>A0AAD1UE64</accession>
<keyword evidence="3" id="KW-1185">Reference proteome</keyword>
<evidence type="ECO:0000256" key="1">
    <source>
        <dbReference type="SAM" id="MobiDB-lite"/>
    </source>
</evidence>
<protein>
    <submittedName>
        <fullName evidence="2">Uncharacterized protein</fullName>
    </submittedName>
</protein>
<comment type="caution">
    <text evidence="2">The sequence shown here is derived from an EMBL/GenBank/DDBJ whole genome shotgun (WGS) entry which is preliminary data.</text>
</comment>
<evidence type="ECO:0000313" key="3">
    <source>
        <dbReference type="Proteomes" id="UP001295684"/>
    </source>
</evidence>
<sequence length="436" mass="49722">MSYASDHLAWQQRVNKEVTKAEKFERKFLPLKYDENSPLKGLADKLCAPYRFSDPNGIAKYDLKQMMQTMDCTQKDKYKRLESYRKSLAKGAKEDTVNSFQSTYNTMNSPNNTKLSKSMRKITNSLKRRELDELMASVSSGDVMNTYKYPKAKPFFHQAYIAKSKVDTLSQASSKLGRNRSLGHLMKAHCSGKKEGHQNTVLPKIKKDRFNEDTASEYSVYSKKSKSGKSNLKPKNFSTIASNKFLPQNLTSKMQKKVDGSHLSQVSDRADDIKKALIDTIENMNDQEVEVMRSAIDSVKGSKRSRQVKKGLKVTKTMERIKEPPLEEVPEEKKEEAESSIAVKEEEASELADKVLDLPEKPSKAAVPSTKSKSSRRSFRSSTSSKYISELESQIEDERKEREKLKKEVEEMKKISEQLMKQIQSSKKEESQDSPN</sequence>
<feature type="compositionally biased region" description="Basic and acidic residues" evidence="1">
    <location>
        <begin position="316"/>
        <end position="363"/>
    </location>
</feature>
<evidence type="ECO:0000313" key="2">
    <source>
        <dbReference type="EMBL" id="CAI2365154.1"/>
    </source>
</evidence>
<feature type="compositionally biased region" description="Basic and acidic residues" evidence="1">
    <location>
        <begin position="426"/>
        <end position="436"/>
    </location>
</feature>
<dbReference type="AlphaFoldDB" id="A0AAD1UE64"/>
<organism evidence="2 3">
    <name type="scientific">Euplotes crassus</name>
    <dbReference type="NCBI Taxonomy" id="5936"/>
    <lineage>
        <taxon>Eukaryota</taxon>
        <taxon>Sar</taxon>
        <taxon>Alveolata</taxon>
        <taxon>Ciliophora</taxon>
        <taxon>Intramacronucleata</taxon>
        <taxon>Spirotrichea</taxon>
        <taxon>Hypotrichia</taxon>
        <taxon>Euplotida</taxon>
        <taxon>Euplotidae</taxon>
        <taxon>Moneuplotes</taxon>
    </lineage>
</organism>
<feature type="compositionally biased region" description="Basic residues" evidence="1">
    <location>
        <begin position="302"/>
        <end position="313"/>
    </location>
</feature>
<feature type="region of interest" description="Disordered" evidence="1">
    <location>
        <begin position="302"/>
        <end position="436"/>
    </location>
</feature>
<name>A0AAD1UE64_EUPCR</name>
<dbReference type="EMBL" id="CAMPGE010006307">
    <property type="protein sequence ID" value="CAI2365154.1"/>
    <property type="molecule type" value="Genomic_DNA"/>
</dbReference>
<proteinExistence type="predicted"/>
<dbReference type="Proteomes" id="UP001295684">
    <property type="component" value="Unassembled WGS sequence"/>
</dbReference>
<feature type="compositionally biased region" description="Basic and acidic residues" evidence="1">
    <location>
        <begin position="396"/>
        <end position="416"/>
    </location>
</feature>